<evidence type="ECO:0000313" key="1">
    <source>
        <dbReference type="EMBL" id="MBS9336189.1"/>
    </source>
</evidence>
<keyword evidence="2" id="KW-1185">Reference proteome</keyword>
<proteinExistence type="predicted"/>
<reference evidence="1 2" key="1">
    <citation type="submission" date="2020-02" db="EMBL/GenBank/DDBJ databases">
        <title>Fructobacillus sp. isolated from paper mulberry of Taiwan.</title>
        <authorList>
            <person name="Lin S.-T."/>
        </authorList>
    </citation>
    <scope>NUCLEOTIDE SEQUENCE [LARGE SCALE GENOMIC DNA]</scope>
    <source>
        <strain evidence="1 2">M1-21</strain>
    </source>
</reference>
<dbReference type="Proteomes" id="UP000735205">
    <property type="component" value="Unassembled WGS sequence"/>
</dbReference>
<name>A0ABS5QSL6_9LACO</name>
<evidence type="ECO:0000313" key="2">
    <source>
        <dbReference type="Proteomes" id="UP000735205"/>
    </source>
</evidence>
<organism evidence="1 2">
    <name type="scientific">Fructobacillus papyrifericola</name>
    <dbReference type="NCBI Taxonomy" id="2713172"/>
    <lineage>
        <taxon>Bacteria</taxon>
        <taxon>Bacillati</taxon>
        <taxon>Bacillota</taxon>
        <taxon>Bacilli</taxon>
        <taxon>Lactobacillales</taxon>
        <taxon>Lactobacillaceae</taxon>
        <taxon>Fructobacillus</taxon>
    </lineage>
</organism>
<protein>
    <submittedName>
        <fullName evidence="1">Uncharacterized protein</fullName>
    </submittedName>
</protein>
<dbReference type="EMBL" id="JAAMFJ010000001">
    <property type="protein sequence ID" value="MBS9336189.1"/>
    <property type="molecule type" value="Genomic_DNA"/>
</dbReference>
<accession>A0ABS5QSL6</accession>
<gene>
    <name evidence="1" type="ORF">G6R28_02955</name>
</gene>
<dbReference type="RefSeq" id="WP_213792735.1">
    <property type="nucleotide sequence ID" value="NZ_JAAMFJ010000001.1"/>
</dbReference>
<sequence length="278" mass="31056">MKIELIESLDKRAEPAVNWQIEQVKQGKADRLFLLQPHEDAVAICQTLGLALDCVFDMASQRLLSDWPEGEGRFLFDLPVPNQGQINLGDEGLVSLRSQGKQMAKVVLFADSYYLVQALSWIDQTDQVSRKEIFLRTGQLFAKQYFNRGQLLQSDFYFGEAVASRSDFYFDGRRNFALVNGQEYPSYEAAAQDLMQKVAGTATVEITSAGALATIAKTAVLACPEGLFDQNDQVDAAVLTILQNPGHPVERVLVSRKDFAQAKMLGLPMEKMEEFVFD</sequence>
<comment type="caution">
    <text evidence="1">The sequence shown here is derived from an EMBL/GenBank/DDBJ whole genome shotgun (WGS) entry which is preliminary data.</text>
</comment>